<evidence type="ECO:0000256" key="11">
    <source>
        <dbReference type="PIRSR" id="PIRSR634016-1"/>
    </source>
</evidence>
<dbReference type="InterPro" id="IPR027268">
    <property type="entry name" value="Peptidase_M4/M1_CTD_sf"/>
</dbReference>
<dbReference type="Gene3D" id="1.10.390.10">
    <property type="entry name" value="Neutral Protease Domain 2"/>
    <property type="match status" value="1"/>
</dbReference>
<protein>
    <submittedName>
        <fullName evidence="15">Aminopeptidase n</fullName>
    </submittedName>
</protein>
<dbReference type="Gene3D" id="2.60.40.1730">
    <property type="entry name" value="tricorn interacting facor f3 domain"/>
    <property type="match status" value="1"/>
</dbReference>
<dbReference type="InterPro" id="IPR014782">
    <property type="entry name" value="Peptidase_M1_dom"/>
</dbReference>
<evidence type="ECO:0000256" key="9">
    <source>
        <dbReference type="ARBA" id="ARBA00023049"/>
    </source>
</evidence>
<keyword evidence="16" id="KW-1185">Reference proteome</keyword>
<dbReference type="SUPFAM" id="SSF63737">
    <property type="entry name" value="Leukotriene A4 hydrolase N-terminal domain"/>
    <property type="match status" value="1"/>
</dbReference>
<evidence type="ECO:0000256" key="3">
    <source>
        <dbReference type="ARBA" id="ARBA00022438"/>
    </source>
</evidence>
<proteinExistence type="inferred from homology"/>
<keyword evidence="4" id="KW-0472">Membrane</keyword>
<dbReference type="PaxDb" id="67767-A0A0J7NLX7"/>
<dbReference type="InterPro" id="IPR050344">
    <property type="entry name" value="Peptidase_M1_aminopeptidases"/>
</dbReference>
<reference evidence="15 16" key="1">
    <citation type="submission" date="2015-04" db="EMBL/GenBank/DDBJ databases">
        <title>Lasius niger genome sequencing.</title>
        <authorList>
            <person name="Konorov E.A."/>
            <person name="Nikitin M.A."/>
            <person name="Kirill M.V."/>
            <person name="Chang P."/>
        </authorList>
    </citation>
    <scope>NUCLEOTIDE SEQUENCE [LARGE SCALE GENOMIC DNA]</scope>
    <source>
        <tissue evidence="15">Whole</tissue>
    </source>
</reference>
<dbReference type="SUPFAM" id="SSF55486">
    <property type="entry name" value="Metalloproteases ('zincins'), catalytic domain"/>
    <property type="match status" value="1"/>
</dbReference>
<evidence type="ECO:0000256" key="6">
    <source>
        <dbReference type="ARBA" id="ARBA00022723"/>
    </source>
</evidence>
<comment type="cofactor">
    <cofactor evidence="12">
        <name>Zn(2+)</name>
        <dbReference type="ChEBI" id="CHEBI:29105"/>
    </cofactor>
    <text evidence="12">Binds 1 zinc ion per subunit.</text>
</comment>
<dbReference type="GO" id="GO:0005886">
    <property type="term" value="C:plasma membrane"/>
    <property type="evidence" value="ECO:0007669"/>
    <property type="project" value="UniProtKB-SubCell"/>
</dbReference>
<evidence type="ECO:0000256" key="1">
    <source>
        <dbReference type="ARBA" id="ARBA00004609"/>
    </source>
</evidence>
<dbReference type="GO" id="GO:0098552">
    <property type="term" value="C:side of membrane"/>
    <property type="evidence" value="ECO:0007669"/>
    <property type="project" value="UniProtKB-KW"/>
</dbReference>
<accession>A0A0J7NLX7</accession>
<name>A0A0J7NLX7_LASNI</name>
<keyword evidence="10" id="KW-0449">Lipoprotein</keyword>
<evidence type="ECO:0000256" key="2">
    <source>
        <dbReference type="ARBA" id="ARBA00010136"/>
    </source>
</evidence>
<keyword evidence="6 12" id="KW-0479">Metal-binding</keyword>
<sequence>MPLNKTEILNGKIWDTFQESVPMSTYLVAFVISEFNFIEQDEFKVWSRPSVINQTNYALKIGTAALELFGNAFQQKYNLPKMDMVAVPDFAAGAMENWGLVTYREPRMLYDEKESSAPAQQSVASVIVHELTHMWFGNLVTPEWWSYLWLSEAFARYFQYFGTAEIEKSWNMKEQFVVEQHESALTIDSFESSRPMTREVSSQSQIGGMGDSITYAKGASIVRMMNLMFGTSVFELALRDYLHNK</sequence>
<comment type="subcellular location">
    <subcellularLocation>
        <location evidence="1">Cell membrane</location>
        <topology evidence="1">Lipid-anchor</topology>
        <topology evidence="1">GPI-anchor</topology>
    </subcellularLocation>
</comment>
<keyword evidence="4" id="KW-0336">GPI-anchor</keyword>
<feature type="active site" description="Proton acceptor" evidence="11">
    <location>
        <position position="130"/>
    </location>
</feature>
<dbReference type="CDD" id="cd09601">
    <property type="entry name" value="M1_APN-Q_like"/>
    <property type="match status" value="1"/>
</dbReference>
<evidence type="ECO:0000256" key="8">
    <source>
        <dbReference type="ARBA" id="ARBA00022833"/>
    </source>
</evidence>
<dbReference type="OrthoDB" id="10031169at2759"/>
<keyword evidence="4" id="KW-0325">Glycoprotein</keyword>
<evidence type="ECO:0000256" key="4">
    <source>
        <dbReference type="ARBA" id="ARBA00022622"/>
    </source>
</evidence>
<gene>
    <name evidence="15" type="ORF">RF55_6412</name>
</gene>
<dbReference type="GO" id="GO:0006508">
    <property type="term" value="P:proteolysis"/>
    <property type="evidence" value="ECO:0007669"/>
    <property type="project" value="UniProtKB-KW"/>
</dbReference>
<dbReference type="GO" id="GO:0070006">
    <property type="term" value="F:metalloaminopeptidase activity"/>
    <property type="evidence" value="ECO:0007669"/>
    <property type="project" value="TreeGrafter"/>
</dbReference>
<dbReference type="InterPro" id="IPR001930">
    <property type="entry name" value="Peptidase_M1"/>
</dbReference>
<dbReference type="GO" id="GO:0008270">
    <property type="term" value="F:zinc ion binding"/>
    <property type="evidence" value="ECO:0007669"/>
    <property type="project" value="InterPro"/>
</dbReference>
<dbReference type="Pfam" id="PF01433">
    <property type="entry name" value="Peptidase_M1"/>
    <property type="match status" value="1"/>
</dbReference>
<keyword evidence="9" id="KW-0482">Metalloprotease</keyword>
<evidence type="ECO:0000256" key="13">
    <source>
        <dbReference type="PIRSR" id="PIRSR634016-4"/>
    </source>
</evidence>
<dbReference type="FunFam" id="1.10.390.10:FF:000006">
    <property type="entry name" value="Puromycin-sensitive aminopeptidase"/>
    <property type="match status" value="1"/>
</dbReference>
<comment type="caution">
    <text evidence="15">The sequence shown here is derived from an EMBL/GenBank/DDBJ whole genome shotgun (WGS) entry which is preliminary data.</text>
</comment>
<evidence type="ECO:0000313" key="15">
    <source>
        <dbReference type="EMBL" id="KMQ93485.1"/>
    </source>
</evidence>
<evidence type="ECO:0000256" key="10">
    <source>
        <dbReference type="ARBA" id="ARBA00023288"/>
    </source>
</evidence>
<organism evidence="15 16">
    <name type="scientific">Lasius niger</name>
    <name type="common">Black garden ant</name>
    <dbReference type="NCBI Taxonomy" id="67767"/>
    <lineage>
        <taxon>Eukaryota</taxon>
        <taxon>Metazoa</taxon>
        <taxon>Ecdysozoa</taxon>
        <taxon>Arthropoda</taxon>
        <taxon>Hexapoda</taxon>
        <taxon>Insecta</taxon>
        <taxon>Pterygota</taxon>
        <taxon>Neoptera</taxon>
        <taxon>Endopterygota</taxon>
        <taxon>Hymenoptera</taxon>
        <taxon>Apocrita</taxon>
        <taxon>Aculeata</taxon>
        <taxon>Formicoidea</taxon>
        <taxon>Formicidae</taxon>
        <taxon>Formicinae</taxon>
        <taxon>Lasius</taxon>
        <taxon>Lasius</taxon>
    </lineage>
</organism>
<keyword evidence="8 12" id="KW-0862">Zinc</keyword>
<evidence type="ECO:0000256" key="5">
    <source>
        <dbReference type="ARBA" id="ARBA00022670"/>
    </source>
</evidence>
<feature type="binding site" evidence="12">
    <location>
        <position position="152"/>
    </location>
    <ligand>
        <name>Zn(2+)</name>
        <dbReference type="ChEBI" id="CHEBI:29105"/>
        <note>catalytic</note>
    </ligand>
</feature>
<feature type="binding site" evidence="12">
    <location>
        <position position="133"/>
    </location>
    <ligand>
        <name>Zn(2+)</name>
        <dbReference type="ChEBI" id="CHEBI:29105"/>
        <note>catalytic</note>
    </ligand>
</feature>
<comment type="similarity">
    <text evidence="2">Belongs to the peptidase M1 family.</text>
</comment>
<keyword evidence="3 15" id="KW-0031">Aminopeptidase</keyword>
<feature type="site" description="Transition state stabilizer" evidence="13">
    <location>
        <position position="215"/>
    </location>
</feature>
<dbReference type="STRING" id="67767.A0A0J7NLX7"/>
<feature type="domain" description="Peptidase M1 membrane alanine aminopeptidase" evidence="14">
    <location>
        <begin position="57"/>
        <end position="244"/>
    </location>
</feature>
<dbReference type="GO" id="GO:0005737">
    <property type="term" value="C:cytoplasm"/>
    <property type="evidence" value="ECO:0007669"/>
    <property type="project" value="TreeGrafter"/>
</dbReference>
<dbReference type="Proteomes" id="UP000036403">
    <property type="component" value="Unassembled WGS sequence"/>
</dbReference>
<dbReference type="AlphaFoldDB" id="A0A0J7NLX7"/>
<dbReference type="GO" id="GO:0005615">
    <property type="term" value="C:extracellular space"/>
    <property type="evidence" value="ECO:0007669"/>
    <property type="project" value="TreeGrafter"/>
</dbReference>
<dbReference type="PANTHER" id="PTHR11533:SF294">
    <property type="entry name" value="THYROTROPIN-RELEASING HORMONE-DEGRADING ECTOENZYME"/>
    <property type="match status" value="1"/>
</dbReference>
<dbReference type="InterPro" id="IPR034016">
    <property type="entry name" value="M1_APN-typ"/>
</dbReference>
<feature type="binding site" evidence="12">
    <location>
        <position position="129"/>
    </location>
    <ligand>
        <name>Zn(2+)</name>
        <dbReference type="ChEBI" id="CHEBI:29105"/>
        <note>catalytic</note>
    </ligand>
</feature>
<evidence type="ECO:0000256" key="12">
    <source>
        <dbReference type="PIRSR" id="PIRSR634016-3"/>
    </source>
</evidence>
<dbReference type="EMBL" id="LBMM01003481">
    <property type="protein sequence ID" value="KMQ93485.1"/>
    <property type="molecule type" value="Genomic_DNA"/>
</dbReference>
<dbReference type="GO" id="GO:0042277">
    <property type="term" value="F:peptide binding"/>
    <property type="evidence" value="ECO:0007669"/>
    <property type="project" value="TreeGrafter"/>
</dbReference>
<keyword evidence="5" id="KW-0645">Protease</keyword>
<evidence type="ECO:0000313" key="16">
    <source>
        <dbReference type="Proteomes" id="UP000036403"/>
    </source>
</evidence>
<dbReference type="GO" id="GO:0043171">
    <property type="term" value="P:peptide catabolic process"/>
    <property type="evidence" value="ECO:0007669"/>
    <property type="project" value="TreeGrafter"/>
</dbReference>
<keyword evidence="7" id="KW-0378">Hydrolase</keyword>
<evidence type="ECO:0000256" key="7">
    <source>
        <dbReference type="ARBA" id="ARBA00022801"/>
    </source>
</evidence>
<dbReference type="InterPro" id="IPR042097">
    <property type="entry name" value="Aminopeptidase_N-like_N_sf"/>
</dbReference>
<dbReference type="PRINTS" id="PR00756">
    <property type="entry name" value="ALADIPTASE"/>
</dbReference>
<evidence type="ECO:0000259" key="14">
    <source>
        <dbReference type="Pfam" id="PF01433"/>
    </source>
</evidence>
<dbReference type="PANTHER" id="PTHR11533">
    <property type="entry name" value="PROTEASE M1 ZINC METALLOPROTEASE"/>
    <property type="match status" value="1"/>
</dbReference>